<keyword evidence="4" id="KW-1185">Reference proteome</keyword>
<proteinExistence type="inferred from homology"/>
<gene>
    <name evidence="3" type="ORF">QO016_000785</name>
</gene>
<protein>
    <submittedName>
        <fullName evidence="3">Nucleotide-binding universal stress UspA family protein</fullName>
    </submittedName>
</protein>
<evidence type="ECO:0000313" key="4">
    <source>
        <dbReference type="Proteomes" id="UP001236369"/>
    </source>
</evidence>
<evidence type="ECO:0000259" key="2">
    <source>
        <dbReference type="Pfam" id="PF00582"/>
    </source>
</evidence>
<organism evidence="3 4">
    <name type="scientific">Methylobacterium persicinum</name>
    <dbReference type="NCBI Taxonomy" id="374426"/>
    <lineage>
        <taxon>Bacteria</taxon>
        <taxon>Pseudomonadati</taxon>
        <taxon>Pseudomonadota</taxon>
        <taxon>Alphaproteobacteria</taxon>
        <taxon>Hyphomicrobiales</taxon>
        <taxon>Methylobacteriaceae</taxon>
        <taxon>Methylobacterium</taxon>
    </lineage>
</organism>
<evidence type="ECO:0000256" key="1">
    <source>
        <dbReference type="ARBA" id="ARBA00008791"/>
    </source>
</evidence>
<dbReference type="InterPro" id="IPR006016">
    <property type="entry name" value="UspA"/>
</dbReference>
<dbReference type="Gene3D" id="3.40.50.12370">
    <property type="match status" value="1"/>
</dbReference>
<comment type="similarity">
    <text evidence="1">Belongs to the universal stress protein A family.</text>
</comment>
<sequence>MDYAHIMVAVDPEEESRPRVRLAAHLADLFGAGLVGIAAERPDYAVFSADPGSGGPFVLPVLHELCLDRLRQAHTLFEQEAAGRSRLAWRSDIEDPLAFLLAQAVAADLVVIGRSAADTPAARFAIPSAEAVMDLGRPVLVAPAGVDHIEASRVAIAWKNTREARRAVADAMPFLQRASRVVVCTVSPGRAVDEALFLVRALEARGIPAVAARTDRDGAGAAEALVDMASEHAADLLVAGAYGHSRLREWVFGGVTRDLLRACPIACLLSH</sequence>
<feature type="domain" description="UspA" evidence="2">
    <location>
        <begin position="201"/>
        <end position="269"/>
    </location>
</feature>
<dbReference type="RefSeq" id="WP_238247432.1">
    <property type="nucleotide sequence ID" value="NZ_BPQX01000010.1"/>
</dbReference>
<dbReference type="SUPFAM" id="SSF52402">
    <property type="entry name" value="Adenine nucleotide alpha hydrolases-like"/>
    <property type="match status" value="2"/>
</dbReference>
<name>A0ABU0HG66_9HYPH</name>
<accession>A0ABU0HG66</accession>
<reference evidence="3 4" key="1">
    <citation type="submission" date="2023-07" db="EMBL/GenBank/DDBJ databases">
        <title>Genomic Encyclopedia of Type Strains, Phase IV (KMG-IV): sequencing the most valuable type-strain genomes for metagenomic binning, comparative biology and taxonomic classification.</title>
        <authorList>
            <person name="Goeker M."/>
        </authorList>
    </citation>
    <scope>NUCLEOTIDE SEQUENCE [LARGE SCALE GENOMIC DNA]</scope>
    <source>
        <strain evidence="3 4">DSM 19562</strain>
    </source>
</reference>
<dbReference type="EMBL" id="JAUSVV010000001">
    <property type="protein sequence ID" value="MDQ0441308.1"/>
    <property type="molecule type" value="Genomic_DNA"/>
</dbReference>
<dbReference type="PANTHER" id="PTHR46268:SF15">
    <property type="entry name" value="UNIVERSAL STRESS PROTEIN HP_0031"/>
    <property type="match status" value="1"/>
</dbReference>
<dbReference type="CDD" id="cd00293">
    <property type="entry name" value="USP-like"/>
    <property type="match status" value="1"/>
</dbReference>
<comment type="caution">
    <text evidence="3">The sequence shown here is derived from an EMBL/GenBank/DDBJ whole genome shotgun (WGS) entry which is preliminary data.</text>
</comment>
<evidence type="ECO:0000313" key="3">
    <source>
        <dbReference type="EMBL" id="MDQ0441308.1"/>
    </source>
</evidence>
<dbReference type="PANTHER" id="PTHR46268">
    <property type="entry name" value="STRESS RESPONSE PROTEIN NHAX"/>
    <property type="match status" value="1"/>
</dbReference>
<dbReference type="Pfam" id="PF00582">
    <property type="entry name" value="Usp"/>
    <property type="match status" value="1"/>
</dbReference>
<dbReference type="Proteomes" id="UP001236369">
    <property type="component" value="Unassembled WGS sequence"/>
</dbReference>